<reference evidence="2 3" key="1">
    <citation type="submission" date="2020-11" db="EMBL/GenBank/DDBJ databases">
        <title>Carbohydrate-dependent, anaerobic sulfur respiration: A novel catabolism in halophilic archaea.</title>
        <authorList>
            <person name="Sorokin D.Y."/>
            <person name="Messina E."/>
            <person name="Smedile F."/>
            <person name="La Cono V."/>
            <person name="Hallsworth J.E."/>
            <person name="Yakimov M.M."/>
        </authorList>
    </citation>
    <scope>NUCLEOTIDE SEQUENCE [LARGE SCALE GENOMIC DNA]</scope>
    <source>
        <strain evidence="2 3">HSR-Est</strain>
    </source>
</reference>
<protein>
    <submittedName>
        <fullName evidence="2">Uncharacterized protein</fullName>
    </submittedName>
</protein>
<dbReference type="Pfam" id="PF19113">
    <property type="entry name" value="DUF5799"/>
    <property type="match status" value="1"/>
</dbReference>
<evidence type="ECO:0000313" key="2">
    <source>
        <dbReference type="EMBL" id="QSG14577.1"/>
    </source>
</evidence>
<feature type="region of interest" description="Disordered" evidence="1">
    <location>
        <begin position="101"/>
        <end position="124"/>
    </location>
</feature>
<dbReference type="InterPro" id="IPR043821">
    <property type="entry name" value="DUF5799"/>
</dbReference>
<accession>A0A897NP74</accession>
<sequence>MSDNSWRDALAAERMRVDREFEEQVQSSSFTRQQWGLVMTAVEFDIDGPSEPETAQLVADTSKLPSVMPQIEQMEQSGGGMGAPAGGAGGGGGSGGGLLGKLASILPGGDSSGGGKRQDEAASLAQEYAEALQQRLEKRDRWQAICEQASAE</sequence>
<evidence type="ECO:0000313" key="3">
    <source>
        <dbReference type="Proteomes" id="UP000663292"/>
    </source>
</evidence>
<dbReference type="GeneID" id="68857676"/>
<name>A0A897NP74_9EURY</name>
<gene>
    <name evidence="2" type="ORF">HSEST_1042</name>
</gene>
<dbReference type="EMBL" id="CP064791">
    <property type="protein sequence ID" value="QSG14577.1"/>
    <property type="molecule type" value="Genomic_DNA"/>
</dbReference>
<evidence type="ECO:0000256" key="1">
    <source>
        <dbReference type="SAM" id="MobiDB-lite"/>
    </source>
</evidence>
<dbReference type="AlphaFoldDB" id="A0A897NP74"/>
<keyword evidence="3" id="KW-1185">Reference proteome</keyword>
<dbReference type="RefSeq" id="WP_229122625.1">
    <property type="nucleotide sequence ID" value="NZ_CP064791.1"/>
</dbReference>
<feature type="compositionally biased region" description="Gly residues" evidence="1">
    <location>
        <begin position="77"/>
        <end position="94"/>
    </location>
</feature>
<feature type="region of interest" description="Disordered" evidence="1">
    <location>
        <begin position="75"/>
        <end position="94"/>
    </location>
</feature>
<proteinExistence type="predicted"/>
<dbReference type="Proteomes" id="UP000663292">
    <property type="component" value="Chromosome"/>
</dbReference>
<organism evidence="2 3">
    <name type="scientific">Halapricum desulfuricans</name>
    <dbReference type="NCBI Taxonomy" id="2841257"/>
    <lineage>
        <taxon>Archaea</taxon>
        <taxon>Methanobacteriati</taxon>
        <taxon>Methanobacteriota</taxon>
        <taxon>Stenosarchaea group</taxon>
        <taxon>Halobacteria</taxon>
        <taxon>Halobacteriales</taxon>
        <taxon>Haloarculaceae</taxon>
        <taxon>Halapricum</taxon>
    </lineage>
</organism>